<dbReference type="InterPro" id="IPR019888">
    <property type="entry name" value="Tscrpt_reg_AsnC-like"/>
</dbReference>
<dbReference type="PRINTS" id="PR00033">
    <property type="entry name" value="HTHASNC"/>
</dbReference>
<protein>
    <submittedName>
        <fullName evidence="5">Transcriptional regulator</fullName>
    </submittedName>
</protein>
<dbReference type="InterPro" id="IPR036388">
    <property type="entry name" value="WH-like_DNA-bd_sf"/>
</dbReference>
<evidence type="ECO:0000313" key="5">
    <source>
        <dbReference type="EMBL" id="GAN53982.1"/>
    </source>
</evidence>
<dbReference type="InterPro" id="IPR019887">
    <property type="entry name" value="Tscrpt_reg_AsnC/Lrp_C"/>
</dbReference>
<dbReference type="GO" id="GO:0043200">
    <property type="term" value="P:response to amino acid"/>
    <property type="evidence" value="ECO:0007669"/>
    <property type="project" value="TreeGrafter"/>
</dbReference>
<evidence type="ECO:0000256" key="3">
    <source>
        <dbReference type="ARBA" id="ARBA00023163"/>
    </source>
</evidence>
<evidence type="ECO:0000256" key="2">
    <source>
        <dbReference type="ARBA" id="ARBA00023125"/>
    </source>
</evidence>
<dbReference type="Gene3D" id="1.10.10.10">
    <property type="entry name" value="Winged helix-like DNA-binding domain superfamily/Winged helix DNA-binding domain"/>
    <property type="match status" value="1"/>
</dbReference>
<organism evidence="5 6">
    <name type="scientific">Tanticharoenia sakaeratensis NBRC 103193</name>
    <dbReference type="NCBI Taxonomy" id="1231623"/>
    <lineage>
        <taxon>Bacteria</taxon>
        <taxon>Pseudomonadati</taxon>
        <taxon>Pseudomonadota</taxon>
        <taxon>Alphaproteobacteria</taxon>
        <taxon>Acetobacterales</taxon>
        <taxon>Acetobacteraceae</taxon>
        <taxon>Tanticharoenia</taxon>
    </lineage>
</organism>
<accession>A0A0D6MK22</accession>
<dbReference type="Proteomes" id="UP000032679">
    <property type="component" value="Unassembled WGS sequence"/>
</dbReference>
<evidence type="ECO:0000259" key="4">
    <source>
        <dbReference type="PROSITE" id="PS50956"/>
    </source>
</evidence>
<keyword evidence="1" id="KW-0805">Transcription regulation</keyword>
<feature type="domain" description="HTH asnC-type" evidence="4">
    <location>
        <begin position="1"/>
        <end position="55"/>
    </location>
</feature>
<evidence type="ECO:0000256" key="1">
    <source>
        <dbReference type="ARBA" id="ARBA00023015"/>
    </source>
</evidence>
<evidence type="ECO:0000313" key="6">
    <source>
        <dbReference type="Proteomes" id="UP000032679"/>
    </source>
</evidence>
<dbReference type="InterPro" id="IPR036390">
    <property type="entry name" value="WH_DNA-bd_sf"/>
</dbReference>
<sequence length="142" mass="15406">MANDATDKALLDLLRRNARMPTATLARRLGLSRSTIQGRIDRLERQGLIGGYTIVETRNADAVRAQVMVTLTPRHAKSVERALRQIDAVRELHAVTGPADMIAMLGADSPEALDDAIDAIGTIPGVERTHSAMILSTKLQRA</sequence>
<keyword evidence="2" id="KW-0238">DNA-binding</keyword>
<dbReference type="Pfam" id="PF13404">
    <property type="entry name" value="HTH_AsnC-type"/>
    <property type="match status" value="1"/>
</dbReference>
<dbReference type="PANTHER" id="PTHR30154">
    <property type="entry name" value="LEUCINE-RESPONSIVE REGULATORY PROTEIN"/>
    <property type="match status" value="1"/>
</dbReference>
<dbReference type="STRING" id="1231623.Tasa_014_003"/>
<proteinExistence type="predicted"/>
<dbReference type="PANTHER" id="PTHR30154:SF53">
    <property type="entry name" value="HTH-TYPE TRANSCRIPTIONAL REGULATOR LRPC"/>
    <property type="match status" value="1"/>
</dbReference>
<dbReference type="SUPFAM" id="SSF54909">
    <property type="entry name" value="Dimeric alpha+beta barrel"/>
    <property type="match status" value="1"/>
</dbReference>
<dbReference type="SUPFAM" id="SSF46785">
    <property type="entry name" value="Winged helix' DNA-binding domain"/>
    <property type="match status" value="1"/>
</dbReference>
<dbReference type="Pfam" id="PF01037">
    <property type="entry name" value="AsnC_trans_reg"/>
    <property type="match status" value="1"/>
</dbReference>
<dbReference type="GO" id="GO:0043565">
    <property type="term" value="F:sequence-specific DNA binding"/>
    <property type="evidence" value="ECO:0007669"/>
    <property type="project" value="InterPro"/>
</dbReference>
<dbReference type="SMART" id="SM00344">
    <property type="entry name" value="HTH_ASNC"/>
    <property type="match status" value="1"/>
</dbReference>
<dbReference type="InterPro" id="IPR000485">
    <property type="entry name" value="AsnC-type_HTH_dom"/>
</dbReference>
<keyword evidence="6" id="KW-1185">Reference proteome</keyword>
<reference evidence="5 6" key="1">
    <citation type="submission" date="2012-10" db="EMBL/GenBank/DDBJ databases">
        <title>Genome sequencing of Tanticharoenia sakaeratensis NBRC 103193.</title>
        <authorList>
            <person name="Azuma Y."/>
            <person name="Hadano H."/>
            <person name="Hirakawa H."/>
            <person name="Matsushita K."/>
        </authorList>
    </citation>
    <scope>NUCLEOTIDE SEQUENCE [LARGE SCALE GENOMIC DNA]</scope>
    <source>
        <strain evidence="5 6">NBRC 103193</strain>
    </source>
</reference>
<gene>
    <name evidence="5" type="ORF">Tasa_014_003</name>
</gene>
<dbReference type="PROSITE" id="PS50956">
    <property type="entry name" value="HTH_ASNC_2"/>
    <property type="match status" value="1"/>
</dbReference>
<dbReference type="OrthoDB" id="9809462at2"/>
<name>A0A0D6MK22_9PROT</name>
<dbReference type="Gene3D" id="3.30.70.920">
    <property type="match status" value="1"/>
</dbReference>
<dbReference type="AlphaFoldDB" id="A0A0D6MK22"/>
<keyword evidence="3" id="KW-0804">Transcription</keyword>
<dbReference type="GO" id="GO:0005829">
    <property type="term" value="C:cytosol"/>
    <property type="evidence" value="ECO:0007669"/>
    <property type="project" value="TreeGrafter"/>
</dbReference>
<dbReference type="EMBL" id="BALE01000014">
    <property type="protein sequence ID" value="GAN53982.1"/>
    <property type="molecule type" value="Genomic_DNA"/>
</dbReference>
<dbReference type="RefSeq" id="WP_048848525.1">
    <property type="nucleotide sequence ID" value="NZ_BALE01000014.1"/>
</dbReference>
<dbReference type="InterPro" id="IPR011008">
    <property type="entry name" value="Dimeric_a/b-barrel"/>
</dbReference>
<comment type="caution">
    <text evidence="5">The sequence shown here is derived from an EMBL/GenBank/DDBJ whole genome shotgun (WGS) entry which is preliminary data.</text>
</comment>